<comment type="subcellular location">
    <subcellularLocation>
        <location evidence="1">Cell envelope</location>
    </subcellularLocation>
</comment>
<dbReference type="PIRSF" id="PIRSF002741">
    <property type="entry name" value="MppA"/>
    <property type="match status" value="1"/>
</dbReference>
<evidence type="ECO:0000259" key="6">
    <source>
        <dbReference type="Pfam" id="PF00496"/>
    </source>
</evidence>
<reference evidence="7 8" key="1">
    <citation type="submission" date="2019-08" db="EMBL/GenBank/DDBJ databases">
        <title>Complete genome sequence of Kushneria sp. YCWA18, a halophilic phosphate-solubilizing bacterium isolated from Daqiao saltern in China.</title>
        <authorList>
            <person name="Du G.-X."/>
            <person name="Qu L.-Y."/>
        </authorList>
    </citation>
    <scope>NUCLEOTIDE SEQUENCE [LARGE SCALE GENOMIC DNA]</scope>
    <source>
        <strain evidence="7 8">YCWA18</strain>
    </source>
</reference>
<organism evidence="7 8">
    <name type="scientific">Kushneria phosphatilytica</name>
    <dbReference type="NCBI Taxonomy" id="657387"/>
    <lineage>
        <taxon>Bacteria</taxon>
        <taxon>Pseudomonadati</taxon>
        <taxon>Pseudomonadota</taxon>
        <taxon>Gammaproteobacteria</taxon>
        <taxon>Oceanospirillales</taxon>
        <taxon>Halomonadaceae</taxon>
        <taxon>Kushneria</taxon>
    </lineage>
</organism>
<name>A0A5C1A3E5_9GAMM</name>
<dbReference type="InterPro" id="IPR030678">
    <property type="entry name" value="Peptide/Ni-bd"/>
</dbReference>
<evidence type="ECO:0000256" key="1">
    <source>
        <dbReference type="ARBA" id="ARBA00004196"/>
    </source>
</evidence>
<dbReference type="InterPro" id="IPR000914">
    <property type="entry name" value="SBP_5_dom"/>
</dbReference>
<dbReference type="GO" id="GO:0015833">
    <property type="term" value="P:peptide transport"/>
    <property type="evidence" value="ECO:0007669"/>
    <property type="project" value="TreeGrafter"/>
</dbReference>
<dbReference type="Gene3D" id="3.90.76.10">
    <property type="entry name" value="Dipeptide-binding Protein, Domain 1"/>
    <property type="match status" value="1"/>
</dbReference>
<protein>
    <submittedName>
        <fullName evidence="7">Peptide ABC transporter substrate-binding protein</fullName>
    </submittedName>
</protein>
<feature type="domain" description="Solute-binding protein family 5" evidence="6">
    <location>
        <begin position="67"/>
        <end position="444"/>
    </location>
</feature>
<dbReference type="InterPro" id="IPR039424">
    <property type="entry name" value="SBP_5"/>
</dbReference>
<dbReference type="CDD" id="cd08504">
    <property type="entry name" value="PBP2_OppA"/>
    <property type="match status" value="1"/>
</dbReference>
<feature type="signal peptide" evidence="5">
    <location>
        <begin position="1"/>
        <end position="24"/>
    </location>
</feature>
<dbReference type="SUPFAM" id="SSF53850">
    <property type="entry name" value="Periplasmic binding protein-like II"/>
    <property type="match status" value="1"/>
</dbReference>
<dbReference type="FunFam" id="3.90.76.10:FF:000001">
    <property type="entry name" value="Oligopeptide ABC transporter substrate-binding protein"/>
    <property type="match status" value="1"/>
</dbReference>
<evidence type="ECO:0000256" key="4">
    <source>
        <dbReference type="ARBA" id="ARBA00022729"/>
    </source>
</evidence>
<keyword evidence="4 5" id="KW-0732">Signal</keyword>
<dbReference type="Gene3D" id="3.10.105.10">
    <property type="entry name" value="Dipeptide-binding Protein, Domain 3"/>
    <property type="match status" value="1"/>
</dbReference>
<evidence type="ECO:0000313" key="7">
    <source>
        <dbReference type="EMBL" id="QEL12881.1"/>
    </source>
</evidence>
<accession>A0A5C1A3E5</accession>
<evidence type="ECO:0000256" key="3">
    <source>
        <dbReference type="ARBA" id="ARBA00022448"/>
    </source>
</evidence>
<keyword evidence="8" id="KW-1185">Reference proteome</keyword>
<sequence length="527" mass="59039">MPTGKMPSKALLIGSLLLSTAVQATTLRIDNEGEPGSLDPQQSNNLWDSRIQRELFDRLVDYSAEGELVPGLAERWEVSDDGLTWTFHLRDAQWSDGQPITADDAVYSLRRLLSPAMANQNANLYYPIVNARAINTGKLAPEQLGVKELDAHTLQIRLEQPTPWFLQTMAMSEAAPLPRHYIEANTQWINPGETVVSGPFRLAEWASQSKVVLQKNPRFYAADDVAIDRAVFYPIDNSGAALRRFRAGDLDISYSSVPSTRFDWVREHLGKSLRSGPLNAEYFYMFNLRHDSPLADKRVREALNLAVRRNVITGQILGMGQQPSYWLVPHATAGDVRSRMAFADMPMEERMARAQKLMQQAGYGPDHPLSLTLRYNTSEDHKKIAIAIAAMWKPLGVQVKMVNSEAAVHYASIQQGDFQVARYGMVATVNDPFDFLGSYASGGSAARSSGYHSDRYDELIEQGNRTLEPQQRAEVLGQAQQLLLDDYALLPIYDYVTHHLVSPQVRGWQSNAMDIHPLRWVSLAPES</sequence>
<dbReference type="GO" id="GO:0030288">
    <property type="term" value="C:outer membrane-bounded periplasmic space"/>
    <property type="evidence" value="ECO:0007669"/>
    <property type="project" value="TreeGrafter"/>
</dbReference>
<evidence type="ECO:0000256" key="2">
    <source>
        <dbReference type="ARBA" id="ARBA00005695"/>
    </source>
</evidence>
<dbReference type="Pfam" id="PF00496">
    <property type="entry name" value="SBP_bac_5"/>
    <property type="match status" value="1"/>
</dbReference>
<dbReference type="KEGG" id="kuy:FY550_13325"/>
<dbReference type="Proteomes" id="UP000322553">
    <property type="component" value="Chromosome"/>
</dbReference>
<feature type="chain" id="PRO_5022785223" evidence="5">
    <location>
        <begin position="25"/>
        <end position="527"/>
    </location>
</feature>
<dbReference type="Gene3D" id="3.40.190.10">
    <property type="entry name" value="Periplasmic binding protein-like II"/>
    <property type="match status" value="1"/>
</dbReference>
<evidence type="ECO:0000313" key="8">
    <source>
        <dbReference type="Proteomes" id="UP000322553"/>
    </source>
</evidence>
<proteinExistence type="inferred from homology"/>
<dbReference type="GO" id="GO:0043190">
    <property type="term" value="C:ATP-binding cassette (ABC) transporter complex"/>
    <property type="evidence" value="ECO:0007669"/>
    <property type="project" value="InterPro"/>
</dbReference>
<gene>
    <name evidence="7" type="ORF">FY550_13325</name>
</gene>
<evidence type="ECO:0000256" key="5">
    <source>
        <dbReference type="SAM" id="SignalP"/>
    </source>
</evidence>
<dbReference type="GO" id="GO:1904680">
    <property type="term" value="F:peptide transmembrane transporter activity"/>
    <property type="evidence" value="ECO:0007669"/>
    <property type="project" value="TreeGrafter"/>
</dbReference>
<comment type="similarity">
    <text evidence="2">Belongs to the bacterial solute-binding protein 5 family.</text>
</comment>
<dbReference type="PANTHER" id="PTHR30290:SF10">
    <property type="entry name" value="PERIPLASMIC OLIGOPEPTIDE-BINDING PROTEIN-RELATED"/>
    <property type="match status" value="1"/>
</dbReference>
<dbReference type="PANTHER" id="PTHR30290">
    <property type="entry name" value="PERIPLASMIC BINDING COMPONENT OF ABC TRANSPORTER"/>
    <property type="match status" value="1"/>
</dbReference>
<dbReference type="EMBL" id="CP043420">
    <property type="protein sequence ID" value="QEL12881.1"/>
    <property type="molecule type" value="Genomic_DNA"/>
</dbReference>
<dbReference type="AlphaFoldDB" id="A0A5C1A3E5"/>
<keyword evidence="3" id="KW-0813">Transport</keyword>